<dbReference type="EMBL" id="KN818242">
    <property type="protein sequence ID" value="KIL65510.1"/>
    <property type="molecule type" value="Genomic_DNA"/>
</dbReference>
<accession>A0A0C2SQI3</accession>
<gene>
    <name evidence="2" type="ORF">M378DRAFT_530750</name>
</gene>
<protein>
    <submittedName>
        <fullName evidence="2">Uncharacterized protein</fullName>
    </submittedName>
</protein>
<sequence length="75" mass="9041">MASVSHDDPRFLLPCNKLYAIAQLHKPRPRNAQERRKHKWPNRDNYTNPFHQLHQRLAAASHSLQKTRLYRPYRV</sequence>
<organism evidence="2 3">
    <name type="scientific">Amanita muscaria (strain Koide BX008)</name>
    <dbReference type="NCBI Taxonomy" id="946122"/>
    <lineage>
        <taxon>Eukaryota</taxon>
        <taxon>Fungi</taxon>
        <taxon>Dikarya</taxon>
        <taxon>Basidiomycota</taxon>
        <taxon>Agaricomycotina</taxon>
        <taxon>Agaricomycetes</taxon>
        <taxon>Agaricomycetidae</taxon>
        <taxon>Agaricales</taxon>
        <taxon>Pluteineae</taxon>
        <taxon>Amanitaceae</taxon>
        <taxon>Amanita</taxon>
    </lineage>
</organism>
<feature type="compositionally biased region" description="Basic residues" evidence="1">
    <location>
        <begin position="25"/>
        <end position="40"/>
    </location>
</feature>
<proteinExistence type="predicted"/>
<feature type="region of interest" description="Disordered" evidence="1">
    <location>
        <begin position="24"/>
        <end position="48"/>
    </location>
</feature>
<evidence type="ECO:0000313" key="3">
    <source>
        <dbReference type="Proteomes" id="UP000054549"/>
    </source>
</evidence>
<dbReference type="InParanoid" id="A0A0C2SQI3"/>
<dbReference type="HOGENOM" id="CLU_2670565_0_0_1"/>
<evidence type="ECO:0000313" key="2">
    <source>
        <dbReference type="EMBL" id="KIL65510.1"/>
    </source>
</evidence>
<evidence type="ECO:0000256" key="1">
    <source>
        <dbReference type="SAM" id="MobiDB-lite"/>
    </source>
</evidence>
<keyword evidence="3" id="KW-1185">Reference proteome</keyword>
<dbReference type="Proteomes" id="UP000054549">
    <property type="component" value="Unassembled WGS sequence"/>
</dbReference>
<dbReference type="AlphaFoldDB" id="A0A0C2SQI3"/>
<name>A0A0C2SQI3_AMAMK</name>
<reference evidence="2 3" key="1">
    <citation type="submission" date="2014-04" db="EMBL/GenBank/DDBJ databases">
        <title>Evolutionary Origins and Diversification of the Mycorrhizal Mutualists.</title>
        <authorList>
            <consortium name="DOE Joint Genome Institute"/>
            <consortium name="Mycorrhizal Genomics Consortium"/>
            <person name="Kohler A."/>
            <person name="Kuo A."/>
            <person name="Nagy L.G."/>
            <person name="Floudas D."/>
            <person name="Copeland A."/>
            <person name="Barry K.W."/>
            <person name="Cichocki N."/>
            <person name="Veneault-Fourrey C."/>
            <person name="LaButti K."/>
            <person name="Lindquist E.A."/>
            <person name="Lipzen A."/>
            <person name="Lundell T."/>
            <person name="Morin E."/>
            <person name="Murat C."/>
            <person name="Riley R."/>
            <person name="Ohm R."/>
            <person name="Sun H."/>
            <person name="Tunlid A."/>
            <person name="Henrissat B."/>
            <person name="Grigoriev I.V."/>
            <person name="Hibbett D.S."/>
            <person name="Martin F."/>
        </authorList>
    </citation>
    <scope>NUCLEOTIDE SEQUENCE [LARGE SCALE GENOMIC DNA]</scope>
    <source>
        <strain evidence="2 3">Koide BX008</strain>
    </source>
</reference>